<evidence type="ECO:0000313" key="1">
    <source>
        <dbReference type="EMBL" id="AKM11164.1"/>
    </source>
</evidence>
<protein>
    <submittedName>
        <fullName evidence="1">Uncharacterized protein</fullName>
    </submittedName>
</protein>
<evidence type="ECO:0000313" key="2">
    <source>
        <dbReference type="Proteomes" id="UP000035287"/>
    </source>
</evidence>
<dbReference type="STRING" id="1348774.AB433_16210"/>
<gene>
    <name evidence="1" type="ORF">AB433_16210</name>
</gene>
<organism evidence="1 2">
    <name type="scientific">Croceicoccus naphthovorans</name>
    <dbReference type="NCBI Taxonomy" id="1348774"/>
    <lineage>
        <taxon>Bacteria</taxon>
        <taxon>Pseudomonadati</taxon>
        <taxon>Pseudomonadota</taxon>
        <taxon>Alphaproteobacteria</taxon>
        <taxon>Sphingomonadales</taxon>
        <taxon>Erythrobacteraceae</taxon>
        <taxon>Croceicoccus</taxon>
    </lineage>
</organism>
<name>A0A0G3XKR1_9SPHN</name>
<keyword evidence="2" id="KW-1185">Reference proteome</keyword>
<dbReference type="AlphaFoldDB" id="A0A0G3XKR1"/>
<dbReference type="KEGG" id="cna:AB433_16210"/>
<proteinExistence type="predicted"/>
<dbReference type="EMBL" id="CP011770">
    <property type="protein sequence ID" value="AKM11164.1"/>
    <property type="molecule type" value="Genomic_DNA"/>
</dbReference>
<dbReference type="Proteomes" id="UP000035287">
    <property type="component" value="Chromosome"/>
</dbReference>
<dbReference type="PATRIC" id="fig|1348774.3.peg.3403"/>
<reference evidence="1 2" key="1">
    <citation type="submission" date="2015-06" db="EMBL/GenBank/DDBJ databases">
        <authorList>
            <person name="Zeng Y."/>
            <person name="Huang Y."/>
        </authorList>
    </citation>
    <scope>NUCLEOTIDE SEQUENCE [LARGE SCALE GENOMIC DNA]</scope>
    <source>
        <strain evidence="1 2">PQ-2</strain>
    </source>
</reference>
<sequence length="322" mass="34172">MLAWFDPFAIGRYRYEEPAPPEEPITLVTPPRGDGVVRGVTLASDGRGQRFVFGSIAEAPTRYGTSDQLMRSSFAGEGGGPQSLTEAMGSEASAFIGNVGSVVRVIALAVPGYDRWNSQDEERVVTGGQEGSMIKPEPLADRVILSNGCLRLGAADGPLVILTPRVNAIFIDDAGWLTVGGLAGMHSLRVGETGVVRGDPVQHNDPALEALRLQCGGGAGVFVTDIQRPPVCDITAAQAEENRSVMTENQRQIEMTMRAGREEQIANCMAMGESRIRCQNTIPPMPPAPGMSMEVPHPGLGPGNMCIPQEDLPLGAWTPPAS</sequence>
<accession>A0A0G3XKR1</accession>